<dbReference type="EMBL" id="JBBPBK010000016">
    <property type="protein sequence ID" value="KAK9267648.1"/>
    <property type="molecule type" value="Genomic_DNA"/>
</dbReference>
<protein>
    <submittedName>
        <fullName evidence="1">Uncharacterized protein</fullName>
    </submittedName>
</protein>
<evidence type="ECO:0000313" key="1">
    <source>
        <dbReference type="EMBL" id="KAK9267648.1"/>
    </source>
</evidence>
<comment type="caution">
    <text evidence="1">The sequence shown here is derived from an EMBL/GenBank/DDBJ whole genome shotgun (WGS) entry which is preliminary data.</text>
</comment>
<dbReference type="AlphaFoldDB" id="A0AAP0N6W3"/>
<organism evidence="1 2">
    <name type="scientific">Liquidambar formosana</name>
    <name type="common">Formosan gum</name>
    <dbReference type="NCBI Taxonomy" id="63359"/>
    <lineage>
        <taxon>Eukaryota</taxon>
        <taxon>Viridiplantae</taxon>
        <taxon>Streptophyta</taxon>
        <taxon>Embryophyta</taxon>
        <taxon>Tracheophyta</taxon>
        <taxon>Spermatophyta</taxon>
        <taxon>Magnoliopsida</taxon>
        <taxon>eudicotyledons</taxon>
        <taxon>Gunneridae</taxon>
        <taxon>Pentapetalae</taxon>
        <taxon>Saxifragales</taxon>
        <taxon>Altingiaceae</taxon>
        <taxon>Liquidambar</taxon>
    </lineage>
</organism>
<dbReference type="Proteomes" id="UP001415857">
    <property type="component" value="Unassembled WGS sequence"/>
</dbReference>
<gene>
    <name evidence="1" type="ORF">L1049_010079</name>
</gene>
<evidence type="ECO:0000313" key="2">
    <source>
        <dbReference type="Proteomes" id="UP001415857"/>
    </source>
</evidence>
<name>A0AAP0N6W3_LIQFO</name>
<accession>A0AAP0N6W3</accession>
<reference evidence="1 2" key="1">
    <citation type="journal article" date="2024" name="Plant J.">
        <title>Genome sequences and population genomics reveal climatic adaptation and genomic divergence between two closely related sweetgum species.</title>
        <authorList>
            <person name="Xu W.Q."/>
            <person name="Ren C.Q."/>
            <person name="Zhang X.Y."/>
            <person name="Comes H.P."/>
            <person name="Liu X.H."/>
            <person name="Li Y.G."/>
            <person name="Kettle C.J."/>
            <person name="Jalonen R."/>
            <person name="Gaisberger H."/>
            <person name="Ma Y.Z."/>
            <person name="Qiu Y.X."/>
        </authorList>
    </citation>
    <scope>NUCLEOTIDE SEQUENCE [LARGE SCALE GENOMIC DNA]</scope>
    <source>
        <strain evidence="1">Hangzhou</strain>
    </source>
</reference>
<keyword evidence="2" id="KW-1185">Reference proteome</keyword>
<proteinExistence type="predicted"/>
<sequence>MLFQMTSCAAYGSERSINACTKWRARREVVDWLTLLVSKHPLPLDCLNSQTDDLTKALGSLNFSMAGVSSPQTNLPDQMVPRKLRVQSSDIVWSGVAWICAKQLEHFPAFCRNGTTIAVHSFVFIMA</sequence>